<evidence type="ECO:0000313" key="3">
    <source>
        <dbReference type="Proteomes" id="UP000601435"/>
    </source>
</evidence>
<proteinExistence type="predicted"/>
<dbReference type="SUPFAM" id="SSF48403">
    <property type="entry name" value="Ankyrin repeat"/>
    <property type="match status" value="1"/>
</dbReference>
<protein>
    <submittedName>
        <fullName evidence="2">Uncharacterized protein</fullName>
    </submittedName>
</protein>
<keyword evidence="3" id="KW-1185">Reference proteome</keyword>
<dbReference type="OrthoDB" id="426650at2759"/>
<dbReference type="AlphaFoldDB" id="A0A813CJ75"/>
<feature type="region of interest" description="Disordered" evidence="1">
    <location>
        <begin position="639"/>
        <end position="682"/>
    </location>
</feature>
<dbReference type="Gene3D" id="1.25.40.20">
    <property type="entry name" value="Ankyrin repeat-containing domain"/>
    <property type="match status" value="1"/>
</dbReference>
<sequence>MLPVQQPKPSNQGDVALFGIMRLRQLCEEDALQALQSWQSCNTDVLSVSELHAVQLRLSAAMHARVPLWHVIVESLGDSTNRSGRRKSQAVSTYFMQNLDELRELARQCLVDFLDEDKPDELEEAIRNPQFQDWAYQWYLQSEDLSDIRSVRYICRLPGCNVLLHCIRNDFSECCQLLLSKFSDRTAAKKWLILAEPLRVFNKFEANCFHEAAYCGSPGCLEALIAFATEQGISWKDLTDKNGKTPLDIAKSQVEKKQEAAVPTLRILEREYGIDSSDVQLDGDFAQEGVLIVSLRAHETDGKEIARKKYKVPSATTSWSDLVALSHQALQELKELRSCAEEKVLLLLWKTSVEGNDTAAMKSFFEMWLHASSLSFFKCKLAHPAAATSLVNVVAALLDRDEVRPQWEMLHIFQCLSAGAEEASNSCECEAVQAKRELAQRVKNLCEVIVRRPSRPLWRLDPLPPWILTNEDRHVPALLKASLDVKGCVRLLRGGILPYRFFWTRLTWVERRMSRMQMLNNVEMEARDALDPCSCSCIVGCAKLWLAALYPKGPTDAEYWVREGGLSDAELKELLFQLESALCGALTMSALLPGLLQELRKSLQETAPDGGFLKVSEVLRHADSEVAAAALQAIEPVAVSSQRGIEKDPAEASKGKGEAFKGKGREKGKGKEESKGKGKRRS</sequence>
<organism evidence="2 3">
    <name type="scientific">Symbiodinium necroappetens</name>
    <dbReference type="NCBI Taxonomy" id="1628268"/>
    <lineage>
        <taxon>Eukaryota</taxon>
        <taxon>Sar</taxon>
        <taxon>Alveolata</taxon>
        <taxon>Dinophyceae</taxon>
        <taxon>Suessiales</taxon>
        <taxon>Symbiodiniaceae</taxon>
        <taxon>Symbiodinium</taxon>
    </lineage>
</organism>
<evidence type="ECO:0000313" key="2">
    <source>
        <dbReference type="EMBL" id="CAE7942430.1"/>
    </source>
</evidence>
<dbReference type="EMBL" id="CAJNJA010096674">
    <property type="protein sequence ID" value="CAE7942430.1"/>
    <property type="molecule type" value="Genomic_DNA"/>
</dbReference>
<name>A0A813CJ75_9DINO</name>
<dbReference type="InterPro" id="IPR036770">
    <property type="entry name" value="Ankyrin_rpt-contain_sf"/>
</dbReference>
<feature type="compositionally biased region" description="Basic and acidic residues" evidence="1">
    <location>
        <begin position="644"/>
        <end position="676"/>
    </location>
</feature>
<comment type="caution">
    <text evidence="2">The sequence shown here is derived from an EMBL/GenBank/DDBJ whole genome shotgun (WGS) entry which is preliminary data.</text>
</comment>
<gene>
    <name evidence="2" type="ORF">SNEC2469_LOCUS34662</name>
</gene>
<reference evidence="2" key="1">
    <citation type="submission" date="2021-02" db="EMBL/GenBank/DDBJ databases">
        <authorList>
            <person name="Dougan E. K."/>
            <person name="Rhodes N."/>
            <person name="Thang M."/>
            <person name="Chan C."/>
        </authorList>
    </citation>
    <scope>NUCLEOTIDE SEQUENCE</scope>
</reference>
<evidence type="ECO:0000256" key="1">
    <source>
        <dbReference type="SAM" id="MobiDB-lite"/>
    </source>
</evidence>
<accession>A0A813CJ75</accession>
<dbReference type="Proteomes" id="UP000601435">
    <property type="component" value="Unassembled WGS sequence"/>
</dbReference>